<sequence>MLNLRSNVALFVLALTTSSIASPVVTPASTTEVATLTVSSPTTPSASCTTRIFGNGKFGPLSQSTCTFYESYTTMTEYVDCGGCVLERLGLGPGPVVRCGTNVNAPLGTQTVTSCSADNGTTPATPTTY</sequence>
<evidence type="ECO:0000256" key="1">
    <source>
        <dbReference type="SAM" id="SignalP"/>
    </source>
</evidence>
<dbReference type="AlphaFoldDB" id="A0A8H4IW00"/>
<accession>A0A8H4IW00</accession>
<feature type="signal peptide" evidence="1">
    <location>
        <begin position="1"/>
        <end position="21"/>
    </location>
</feature>
<keyword evidence="1" id="KW-0732">Signal</keyword>
<evidence type="ECO:0000313" key="2">
    <source>
        <dbReference type="EMBL" id="KAF4308144.1"/>
    </source>
</evidence>
<protein>
    <submittedName>
        <fullName evidence="2">Uncharacterized protein</fullName>
    </submittedName>
</protein>
<feature type="chain" id="PRO_5034393251" evidence="1">
    <location>
        <begin position="22"/>
        <end position="129"/>
    </location>
</feature>
<name>A0A8H4IW00_9PEZI</name>
<keyword evidence="3" id="KW-1185">Reference proteome</keyword>
<gene>
    <name evidence="2" type="ORF">GTA08_BOTSDO04777</name>
</gene>
<comment type="caution">
    <text evidence="2">The sequence shown here is derived from an EMBL/GenBank/DDBJ whole genome shotgun (WGS) entry which is preliminary data.</text>
</comment>
<proteinExistence type="predicted"/>
<organism evidence="2 3">
    <name type="scientific">Botryosphaeria dothidea</name>
    <dbReference type="NCBI Taxonomy" id="55169"/>
    <lineage>
        <taxon>Eukaryota</taxon>
        <taxon>Fungi</taxon>
        <taxon>Dikarya</taxon>
        <taxon>Ascomycota</taxon>
        <taxon>Pezizomycotina</taxon>
        <taxon>Dothideomycetes</taxon>
        <taxon>Dothideomycetes incertae sedis</taxon>
        <taxon>Botryosphaeriales</taxon>
        <taxon>Botryosphaeriaceae</taxon>
        <taxon>Botryosphaeria</taxon>
    </lineage>
</organism>
<dbReference type="Proteomes" id="UP000572817">
    <property type="component" value="Unassembled WGS sequence"/>
</dbReference>
<dbReference type="EMBL" id="WWBZ02000022">
    <property type="protein sequence ID" value="KAF4308144.1"/>
    <property type="molecule type" value="Genomic_DNA"/>
</dbReference>
<evidence type="ECO:0000313" key="3">
    <source>
        <dbReference type="Proteomes" id="UP000572817"/>
    </source>
</evidence>
<reference evidence="2" key="1">
    <citation type="submission" date="2020-04" db="EMBL/GenBank/DDBJ databases">
        <title>Genome Assembly and Annotation of Botryosphaeria dothidea sdau 11-99, a Latent Pathogen of Apple Fruit Ring Rot in China.</title>
        <authorList>
            <person name="Yu C."/>
            <person name="Diao Y."/>
            <person name="Lu Q."/>
            <person name="Zhao J."/>
            <person name="Cui S."/>
            <person name="Peng C."/>
            <person name="He B."/>
            <person name="Liu H."/>
        </authorList>
    </citation>
    <scope>NUCLEOTIDE SEQUENCE [LARGE SCALE GENOMIC DNA]</scope>
    <source>
        <strain evidence="2">Sdau11-99</strain>
    </source>
</reference>
<dbReference type="OrthoDB" id="3777408at2759"/>